<evidence type="ECO:0000313" key="1">
    <source>
        <dbReference type="EMBL" id="KAK2033087.1"/>
    </source>
</evidence>
<dbReference type="Proteomes" id="UP001232148">
    <property type="component" value="Unassembled WGS sequence"/>
</dbReference>
<comment type="caution">
    <text evidence="1">The sequence shown here is derived from an EMBL/GenBank/DDBJ whole genome shotgun (WGS) entry which is preliminary data.</text>
</comment>
<evidence type="ECO:0000313" key="2">
    <source>
        <dbReference type="Proteomes" id="UP001232148"/>
    </source>
</evidence>
<protein>
    <submittedName>
        <fullName evidence="1">Uncharacterized protein</fullName>
    </submittedName>
</protein>
<name>A0AAD9M625_9PEZI</name>
<sequence length="155" mass="17895">MDGRKRRLSTLPCFHSNTTHSLPPLYPLLAKPTPSQKQKTQQQRNHGRHVHLPSWFGLQRRPPHLHHPQARLPSPRQVRLPARLHGLPHAHYACSRCYRRWLRQMSRVGTKGVLDKAAAPSGTPILISLTYHQPTYPPGREILTSFPRLRRLFQG</sequence>
<dbReference type="EMBL" id="MU842825">
    <property type="protein sequence ID" value="KAK2033087.1"/>
    <property type="molecule type" value="Genomic_DNA"/>
</dbReference>
<gene>
    <name evidence="1" type="ORF">LX32DRAFT_130083</name>
</gene>
<accession>A0AAD9M625</accession>
<keyword evidence="2" id="KW-1185">Reference proteome</keyword>
<organism evidence="1 2">
    <name type="scientific">Colletotrichum zoysiae</name>
    <dbReference type="NCBI Taxonomy" id="1216348"/>
    <lineage>
        <taxon>Eukaryota</taxon>
        <taxon>Fungi</taxon>
        <taxon>Dikarya</taxon>
        <taxon>Ascomycota</taxon>
        <taxon>Pezizomycotina</taxon>
        <taxon>Sordariomycetes</taxon>
        <taxon>Hypocreomycetidae</taxon>
        <taxon>Glomerellales</taxon>
        <taxon>Glomerellaceae</taxon>
        <taxon>Colletotrichum</taxon>
        <taxon>Colletotrichum graminicola species complex</taxon>
    </lineage>
</organism>
<reference evidence="1" key="1">
    <citation type="submission" date="2021-06" db="EMBL/GenBank/DDBJ databases">
        <title>Comparative genomics, transcriptomics and evolutionary studies reveal genomic signatures of adaptation to plant cell wall in hemibiotrophic fungi.</title>
        <authorList>
            <consortium name="DOE Joint Genome Institute"/>
            <person name="Baroncelli R."/>
            <person name="Diaz J.F."/>
            <person name="Benocci T."/>
            <person name="Peng M."/>
            <person name="Battaglia E."/>
            <person name="Haridas S."/>
            <person name="Andreopoulos W."/>
            <person name="Labutti K."/>
            <person name="Pangilinan J."/>
            <person name="Floch G.L."/>
            <person name="Makela M.R."/>
            <person name="Henrissat B."/>
            <person name="Grigoriev I.V."/>
            <person name="Crouch J.A."/>
            <person name="De Vries R.P."/>
            <person name="Sukno S.A."/>
            <person name="Thon M.R."/>
        </authorList>
    </citation>
    <scope>NUCLEOTIDE SEQUENCE</scope>
    <source>
        <strain evidence="1">MAFF235873</strain>
    </source>
</reference>
<dbReference type="AlphaFoldDB" id="A0AAD9M625"/>
<proteinExistence type="predicted"/>